<dbReference type="RefSeq" id="WP_147651081.1">
    <property type="nucleotide sequence ID" value="NZ_CP042383.1"/>
</dbReference>
<accession>A0A5B8T0E7</accession>
<name>A0A5B8T0E7_LEUPS</name>
<evidence type="ECO:0000313" key="1">
    <source>
        <dbReference type="EMBL" id="QEA41225.1"/>
    </source>
</evidence>
<evidence type="ECO:0000313" key="2">
    <source>
        <dbReference type="Proteomes" id="UP000321296"/>
    </source>
</evidence>
<organism evidence="1 2">
    <name type="scientific">Leuconostoc pseudomesenteroides</name>
    <dbReference type="NCBI Taxonomy" id="33968"/>
    <lineage>
        <taxon>Bacteria</taxon>
        <taxon>Bacillati</taxon>
        <taxon>Bacillota</taxon>
        <taxon>Bacilli</taxon>
        <taxon>Lactobacillales</taxon>
        <taxon>Lactobacillaceae</taxon>
        <taxon>Leuconostoc</taxon>
    </lineage>
</organism>
<dbReference type="KEGG" id="lpse:FGL85_01070"/>
<sequence length="109" mass="12840">MTIDFLTKTRFGPQANEVFKMSANDFENIVDMGSTGFIEKVNDYITSFQSRQLPRLQELKRYYLADNNIKYRDTGRDKDRADNRIASDWAKYITALILKKWTIFIQSVK</sequence>
<proteinExistence type="predicted"/>
<dbReference type="Proteomes" id="UP000321296">
    <property type="component" value="Chromosome"/>
</dbReference>
<gene>
    <name evidence="1" type="ORF">FGL85_01070</name>
</gene>
<dbReference type="AlphaFoldDB" id="A0A5B8T0E7"/>
<dbReference type="EMBL" id="CP042383">
    <property type="protein sequence ID" value="QEA41225.1"/>
    <property type="molecule type" value="Genomic_DNA"/>
</dbReference>
<dbReference type="Pfam" id="PF05133">
    <property type="entry name" value="SPP1_portal"/>
    <property type="match status" value="1"/>
</dbReference>
<reference evidence="1 2" key="1">
    <citation type="submission" date="2019-06" db="EMBL/GenBank/DDBJ databases">
        <title>Genome analyses of bacteria isolated from kimchi.</title>
        <authorList>
            <person name="Lee S."/>
            <person name="Ahn S."/>
            <person name="Roh S."/>
        </authorList>
    </citation>
    <scope>NUCLEOTIDE SEQUENCE [LARGE SCALE GENOMIC DNA]</scope>
    <source>
        <strain evidence="1 2">CBA3630</strain>
    </source>
</reference>
<dbReference type="InterPro" id="IPR021145">
    <property type="entry name" value="Portal_protein_SPP1_Gp6-like"/>
</dbReference>
<protein>
    <submittedName>
        <fullName evidence="1">Phage portal protein</fullName>
    </submittedName>
</protein>